<dbReference type="SUPFAM" id="SSF47781">
    <property type="entry name" value="RuvA domain 2-like"/>
    <property type="match status" value="1"/>
</dbReference>
<dbReference type="PIRSF" id="PIRSF001604">
    <property type="entry name" value="LigA"/>
    <property type="match status" value="1"/>
</dbReference>
<evidence type="ECO:0000256" key="7">
    <source>
        <dbReference type="ARBA" id="ARBA00022763"/>
    </source>
</evidence>
<dbReference type="GO" id="GO:0006260">
    <property type="term" value="P:DNA replication"/>
    <property type="evidence" value="ECO:0007669"/>
    <property type="project" value="UniProtKB-KW"/>
</dbReference>
<accession>A0A6J6CGG5</accession>
<dbReference type="GO" id="GO:0006281">
    <property type="term" value="P:DNA repair"/>
    <property type="evidence" value="ECO:0007669"/>
    <property type="project" value="UniProtKB-KW"/>
</dbReference>
<dbReference type="AlphaFoldDB" id="A0A6J6CGG5"/>
<dbReference type="Pfam" id="PF01653">
    <property type="entry name" value="DNA_ligase_aden"/>
    <property type="match status" value="1"/>
</dbReference>
<dbReference type="SMART" id="SM00532">
    <property type="entry name" value="LIGANc"/>
    <property type="match status" value="1"/>
</dbReference>
<evidence type="ECO:0000259" key="14">
    <source>
        <dbReference type="PROSITE" id="PS50172"/>
    </source>
</evidence>
<dbReference type="EMBL" id="CAEZSR010000027">
    <property type="protein sequence ID" value="CAB4550592.1"/>
    <property type="molecule type" value="Genomic_DNA"/>
</dbReference>
<evidence type="ECO:0000256" key="1">
    <source>
        <dbReference type="ARBA" id="ARBA00001946"/>
    </source>
</evidence>
<evidence type="ECO:0000256" key="3">
    <source>
        <dbReference type="ARBA" id="ARBA00012722"/>
    </source>
</evidence>
<dbReference type="EC" id="6.5.1.2" evidence="3"/>
<dbReference type="InterPro" id="IPR012340">
    <property type="entry name" value="NA-bd_OB-fold"/>
</dbReference>
<dbReference type="Pfam" id="PF00533">
    <property type="entry name" value="BRCT"/>
    <property type="match status" value="1"/>
</dbReference>
<dbReference type="InterPro" id="IPR013840">
    <property type="entry name" value="DNAligase_N"/>
</dbReference>
<feature type="region of interest" description="Disordered" evidence="13">
    <location>
        <begin position="700"/>
        <end position="722"/>
    </location>
</feature>
<feature type="domain" description="BRCT" evidence="14">
    <location>
        <begin position="611"/>
        <end position="693"/>
    </location>
</feature>
<evidence type="ECO:0000256" key="12">
    <source>
        <dbReference type="ARBA" id="ARBA00034005"/>
    </source>
</evidence>
<evidence type="ECO:0000256" key="9">
    <source>
        <dbReference type="ARBA" id="ARBA00022842"/>
    </source>
</evidence>
<dbReference type="FunFam" id="1.10.150.20:FF:000007">
    <property type="entry name" value="DNA ligase"/>
    <property type="match status" value="1"/>
</dbReference>
<dbReference type="InterPro" id="IPR013839">
    <property type="entry name" value="DNAligase_adenylation"/>
</dbReference>
<comment type="cofactor">
    <cofactor evidence="1">
        <name>Mg(2+)</name>
        <dbReference type="ChEBI" id="CHEBI:18420"/>
    </cofactor>
</comment>
<evidence type="ECO:0000256" key="5">
    <source>
        <dbReference type="ARBA" id="ARBA00022705"/>
    </source>
</evidence>
<dbReference type="InterPro" id="IPR001679">
    <property type="entry name" value="DNA_ligase"/>
</dbReference>
<keyword evidence="8" id="KW-0862">Zinc</keyword>
<dbReference type="Pfam" id="PF12826">
    <property type="entry name" value="HHH_2"/>
    <property type="match status" value="1"/>
</dbReference>
<evidence type="ECO:0000256" key="8">
    <source>
        <dbReference type="ARBA" id="ARBA00022833"/>
    </source>
</evidence>
<keyword evidence="9" id="KW-0460">Magnesium</keyword>
<evidence type="ECO:0000256" key="4">
    <source>
        <dbReference type="ARBA" id="ARBA00022598"/>
    </source>
</evidence>
<dbReference type="PANTHER" id="PTHR23389:SF9">
    <property type="entry name" value="DNA LIGASE"/>
    <property type="match status" value="1"/>
</dbReference>
<sequence>MTAPDVPPSDPAPSDPAPSDPAPSDPATRVAELSALIRHHDERYYGLDAPEISDAEYDELMRELRSLEEANPDLASPDSPTQRVGAAVLGATFAPVTHRVPMTSLDNAMDTDELTAWGERIARGLGGVPARYVCELKIDGLAMSLRYERGRFVQAATRGDGRVGEDVTANVATIAGLPHQLGHDAPEVLEVRGEVYLSLASFEALNERAAAAGQPRFANPRNAAAGSLRQKDPRVTASRELSFWCYQLGEVVGGPAFTSHHATLEYLSALGFPVNPEIRVVDDLAGVYAYAQHWQEHRHDLAYEIDGAVAKVDDLAQREVLGFTSRAPRWAIAYKFPPEERTTLLRDIQVSIGRTGRATPFAVLEPVFVGGSTVGMATLHNQDQVRAKDVRPGDTVIVRKAGDVIPEVVGPVLALRPEGLAAWEFPTHCPCSLQSELVRPPGEADTRCVEPSCPFQRDQRIIYFASRGAMDIEGLGERTVFQLSDAGLVRDPADVYSLTVDHLLELDGFARISAEKLVASIAGSRSRPLPRLLTALGIKGLGPSASEAISTAFGTLDAVMAASEADLATTEGVGPTIAASIVRWFSVEANRAMIEKLRSAGVEFGNVEVSRLPQVLAGRAVVVTGTLDGWSRDEAEAAIKARGGKSPGSVSAKTFAVVVGAEPGASKVAKAAQLGIPVLDEAGFTHLLDTGELPSSVATGTAATADTSMDDASPGGEADQTA</sequence>
<feature type="region of interest" description="Disordered" evidence="13">
    <location>
        <begin position="1"/>
        <end position="28"/>
    </location>
</feature>
<dbReference type="Pfam" id="PF03120">
    <property type="entry name" value="OB_DNA_ligase"/>
    <property type="match status" value="1"/>
</dbReference>
<keyword evidence="10" id="KW-0520">NAD</keyword>
<dbReference type="SUPFAM" id="SSF56091">
    <property type="entry name" value="DNA ligase/mRNA capping enzyme, catalytic domain"/>
    <property type="match status" value="1"/>
</dbReference>
<feature type="compositionally biased region" description="Low complexity" evidence="13">
    <location>
        <begin position="700"/>
        <end position="713"/>
    </location>
</feature>
<dbReference type="GO" id="GO:0046872">
    <property type="term" value="F:metal ion binding"/>
    <property type="evidence" value="ECO:0007669"/>
    <property type="project" value="UniProtKB-KW"/>
</dbReference>
<dbReference type="InterPro" id="IPR041663">
    <property type="entry name" value="DisA/LigA_HHH"/>
</dbReference>
<dbReference type="InterPro" id="IPR010994">
    <property type="entry name" value="RuvA_2-like"/>
</dbReference>
<dbReference type="SMART" id="SM00292">
    <property type="entry name" value="BRCT"/>
    <property type="match status" value="1"/>
</dbReference>
<dbReference type="PROSITE" id="PS50172">
    <property type="entry name" value="BRCT"/>
    <property type="match status" value="1"/>
</dbReference>
<proteinExistence type="inferred from homology"/>
<feature type="compositionally biased region" description="Pro residues" evidence="13">
    <location>
        <begin position="1"/>
        <end position="24"/>
    </location>
</feature>
<gene>
    <name evidence="15" type="ORF">UFOPK1493_01025</name>
</gene>
<evidence type="ECO:0000256" key="11">
    <source>
        <dbReference type="ARBA" id="ARBA00023204"/>
    </source>
</evidence>
<dbReference type="PANTHER" id="PTHR23389">
    <property type="entry name" value="CHROMOSOME TRANSMISSION FIDELITY FACTOR 18"/>
    <property type="match status" value="1"/>
</dbReference>
<dbReference type="SUPFAM" id="SSF50249">
    <property type="entry name" value="Nucleic acid-binding proteins"/>
    <property type="match status" value="1"/>
</dbReference>
<dbReference type="NCBIfam" id="TIGR00575">
    <property type="entry name" value="dnlj"/>
    <property type="match status" value="1"/>
</dbReference>
<dbReference type="InterPro" id="IPR036420">
    <property type="entry name" value="BRCT_dom_sf"/>
</dbReference>
<keyword evidence="6" id="KW-0479">Metal-binding</keyword>
<dbReference type="FunFam" id="3.30.470.30:FF:000001">
    <property type="entry name" value="DNA ligase"/>
    <property type="match status" value="1"/>
</dbReference>
<dbReference type="Gene3D" id="1.10.287.610">
    <property type="entry name" value="Helix hairpin bin"/>
    <property type="match status" value="1"/>
</dbReference>
<dbReference type="Gene3D" id="6.20.10.30">
    <property type="match status" value="1"/>
</dbReference>
<dbReference type="NCBIfam" id="NF005932">
    <property type="entry name" value="PRK07956.1"/>
    <property type="match status" value="1"/>
</dbReference>
<dbReference type="InterPro" id="IPR004150">
    <property type="entry name" value="NAD_DNA_ligase_OB"/>
</dbReference>
<dbReference type="SUPFAM" id="SSF52113">
    <property type="entry name" value="BRCT domain"/>
    <property type="match status" value="1"/>
</dbReference>
<dbReference type="FunFam" id="1.10.287.610:FF:000002">
    <property type="entry name" value="DNA ligase"/>
    <property type="match status" value="1"/>
</dbReference>
<keyword evidence="7" id="KW-0227">DNA damage</keyword>
<keyword evidence="4" id="KW-0436">Ligase</keyword>
<evidence type="ECO:0000256" key="6">
    <source>
        <dbReference type="ARBA" id="ARBA00022723"/>
    </source>
</evidence>
<dbReference type="PROSITE" id="PS01055">
    <property type="entry name" value="DNA_LIGASE_N1"/>
    <property type="match status" value="1"/>
</dbReference>
<dbReference type="InterPro" id="IPR001357">
    <property type="entry name" value="BRCT_dom"/>
</dbReference>
<dbReference type="GO" id="GO:0003911">
    <property type="term" value="F:DNA ligase (NAD+) activity"/>
    <property type="evidence" value="ECO:0007669"/>
    <property type="project" value="UniProtKB-EC"/>
</dbReference>
<evidence type="ECO:0000256" key="10">
    <source>
        <dbReference type="ARBA" id="ARBA00023027"/>
    </source>
</evidence>
<comment type="catalytic activity">
    <reaction evidence="12">
        <text>NAD(+) + (deoxyribonucleotide)n-3'-hydroxyl + 5'-phospho-(deoxyribonucleotide)m = (deoxyribonucleotide)n+m + AMP + beta-nicotinamide D-nucleotide.</text>
        <dbReference type="EC" id="6.5.1.2"/>
    </reaction>
</comment>
<dbReference type="Gene3D" id="1.10.150.20">
    <property type="entry name" value="5' to 3' exonuclease, C-terminal subdomain"/>
    <property type="match status" value="2"/>
</dbReference>
<dbReference type="Pfam" id="PF14520">
    <property type="entry name" value="HHH_5"/>
    <property type="match status" value="1"/>
</dbReference>
<evidence type="ECO:0000256" key="13">
    <source>
        <dbReference type="SAM" id="MobiDB-lite"/>
    </source>
</evidence>
<comment type="function">
    <text evidence="2">DNA ligase that catalyzes the formation of phosphodiester linkages between 5'-phosphoryl and 3'-hydroxyl groups in double-stranded DNA using NAD as a coenzyme and as the energy source for the reaction. It is essential for DNA replication and repair of damaged DNA.</text>
</comment>
<keyword evidence="11" id="KW-0234">DNA repair</keyword>
<organism evidence="15">
    <name type="scientific">freshwater metagenome</name>
    <dbReference type="NCBI Taxonomy" id="449393"/>
    <lineage>
        <taxon>unclassified sequences</taxon>
        <taxon>metagenomes</taxon>
        <taxon>ecological metagenomes</taxon>
    </lineage>
</organism>
<evidence type="ECO:0000313" key="15">
    <source>
        <dbReference type="EMBL" id="CAB4550592.1"/>
    </source>
</evidence>
<keyword evidence="5" id="KW-0235">DNA replication</keyword>
<dbReference type="Gene3D" id="3.30.470.30">
    <property type="entry name" value="DNA ligase/mRNA capping enzyme"/>
    <property type="match status" value="1"/>
</dbReference>
<evidence type="ECO:0000256" key="2">
    <source>
        <dbReference type="ARBA" id="ARBA00004067"/>
    </source>
</evidence>
<dbReference type="CDD" id="cd00114">
    <property type="entry name" value="LIGANc"/>
    <property type="match status" value="1"/>
</dbReference>
<dbReference type="GO" id="GO:0005829">
    <property type="term" value="C:cytosol"/>
    <property type="evidence" value="ECO:0007669"/>
    <property type="project" value="TreeGrafter"/>
</dbReference>
<dbReference type="Gene3D" id="3.40.50.10190">
    <property type="entry name" value="BRCT domain"/>
    <property type="match status" value="1"/>
</dbReference>
<protein>
    <recommendedName>
        <fullName evidence="3">DNA ligase (NAD(+))</fullName>
        <ecNumber evidence="3">6.5.1.2</ecNumber>
    </recommendedName>
</protein>
<dbReference type="InterPro" id="IPR018239">
    <property type="entry name" value="DNA_ligase_AS"/>
</dbReference>
<name>A0A6J6CGG5_9ZZZZ</name>
<dbReference type="FunFam" id="2.40.50.140:FF:000012">
    <property type="entry name" value="DNA ligase"/>
    <property type="match status" value="1"/>
</dbReference>
<reference evidence="15" key="1">
    <citation type="submission" date="2020-05" db="EMBL/GenBank/DDBJ databases">
        <authorList>
            <person name="Chiriac C."/>
            <person name="Salcher M."/>
            <person name="Ghai R."/>
            <person name="Kavagutti S V."/>
        </authorList>
    </citation>
    <scope>NUCLEOTIDE SEQUENCE</scope>
</reference>
<dbReference type="Gene3D" id="2.40.50.140">
    <property type="entry name" value="Nucleic acid-binding proteins"/>
    <property type="match status" value="1"/>
</dbReference>
<dbReference type="HAMAP" id="MF_01588">
    <property type="entry name" value="DNA_ligase_A"/>
    <property type="match status" value="1"/>
</dbReference>